<evidence type="ECO:0000313" key="3">
    <source>
        <dbReference type="EMBL" id="AOT70400.1"/>
    </source>
</evidence>
<name>A0A1D8GHP9_9FIRM</name>
<dbReference type="KEGG" id="gfe:Gferi_12910"/>
<evidence type="ECO:0000259" key="2">
    <source>
        <dbReference type="Pfam" id="PF20999"/>
    </source>
</evidence>
<dbReference type="AlphaFoldDB" id="A0A1D8GHP9"/>
<dbReference type="Gene3D" id="2.40.10.170">
    <property type="match status" value="1"/>
</dbReference>
<keyword evidence="4" id="KW-1185">Reference proteome</keyword>
<evidence type="ECO:0000259" key="1">
    <source>
        <dbReference type="Pfam" id="PF14505"/>
    </source>
</evidence>
<dbReference type="OrthoDB" id="596789at2"/>
<dbReference type="InterPro" id="IPR044909">
    <property type="entry name" value="TM_1086_sf"/>
</dbReference>
<dbReference type="Gene3D" id="4.10.1180.10">
    <property type="entry name" value="tm1086 domain"/>
    <property type="match status" value="1"/>
</dbReference>
<organism evidence="3 4">
    <name type="scientific">Geosporobacter ferrireducens</name>
    <dbReference type="NCBI Taxonomy" id="1424294"/>
    <lineage>
        <taxon>Bacteria</taxon>
        <taxon>Bacillati</taxon>
        <taxon>Bacillota</taxon>
        <taxon>Clostridia</taxon>
        <taxon>Peptostreptococcales</taxon>
        <taxon>Thermotaleaceae</taxon>
        <taxon>Geosporobacter</taxon>
    </lineage>
</organism>
<dbReference type="Pfam" id="PF20999">
    <property type="entry name" value="DUF4438_C"/>
    <property type="match status" value="1"/>
</dbReference>
<dbReference type="Gene3D" id="2.102.30.10">
    <property type="entry name" value="tm1086 (SG structure) domain"/>
    <property type="match status" value="1"/>
</dbReference>
<dbReference type="STRING" id="1424294.Gferi_12910"/>
<evidence type="ECO:0000313" key="4">
    <source>
        <dbReference type="Proteomes" id="UP000095743"/>
    </source>
</evidence>
<dbReference type="Pfam" id="PF14505">
    <property type="entry name" value="DUF4438"/>
    <property type="match status" value="1"/>
</dbReference>
<feature type="domain" description="DUF4438" evidence="1">
    <location>
        <begin position="27"/>
        <end position="159"/>
    </location>
</feature>
<dbReference type="Proteomes" id="UP000095743">
    <property type="component" value="Chromosome"/>
</dbReference>
<proteinExistence type="predicted"/>
<dbReference type="InterPro" id="IPR044910">
    <property type="entry name" value="TM_1086_SG_dom"/>
</dbReference>
<dbReference type="InterPro" id="IPR048399">
    <property type="entry name" value="DUF4438_C"/>
</dbReference>
<feature type="domain" description="DUF4438" evidence="2">
    <location>
        <begin position="161"/>
        <end position="283"/>
    </location>
</feature>
<protein>
    <submittedName>
        <fullName evidence="3">DUF4438 domain-containing protein</fullName>
    </submittedName>
</protein>
<reference evidence="3 4" key="1">
    <citation type="submission" date="2016-09" db="EMBL/GenBank/DDBJ databases">
        <title>Genomic analysis reveals versatility of anaerobic energy metabolism of Geosporobacter ferrireducens IRF9 of phylum Firmicutes.</title>
        <authorList>
            <person name="Kim S.-J."/>
        </authorList>
    </citation>
    <scope>NUCLEOTIDE SEQUENCE [LARGE SCALE GENOMIC DNA]</scope>
    <source>
        <strain evidence="3 4">IRF9</strain>
    </source>
</reference>
<gene>
    <name evidence="3" type="ORF">Gferi_12910</name>
</gene>
<sequence>MIKTNRDRVVMQSVQGQIAHPAAVYPYRLSHEGNSLVLPATGGITYNVQVGDPAMGWAGDHVEPGVSIKLEDNKTNGGLNLLACVGNEAKIVSGDAKGAKGFVTGTHGGIEHVLIYFHEKDLENMAIGDKILIKAYGQGLQLLNLPEVTVMNLDPNLLEKMDLRIGKDGVLEVPVVTEVPAYLMGSGIGAVTAASGDYDIMTADAGANAAFGLNDLRFGDIVLLRDCDNSYGRGFLKGAVSIGVVVHSDCVKMGHGPGVTTLMTCKLPKIRGIKDAKANIAHYFGIR</sequence>
<accession>A0A1D8GHP9</accession>
<dbReference type="InterPro" id="IPR029433">
    <property type="entry name" value="DUF4438_N"/>
</dbReference>
<dbReference type="EMBL" id="CP017269">
    <property type="protein sequence ID" value="AOT70400.1"/>
    <property type="molecule type" value="Genomic_DNA"/>
</dbReference>
<dbReference type="RefSeq" id="WP_069977109.1">
    <property type="nucleotide sequence ID" value="NZ_CP017269.1"/>
</dbReference>